<reference evidence="1 2" key="1">
    <citation type="submission" date="2019-08" db="EMBL/GenBank/DDBJ databases">
        <title>Lewinella sp. strain SSH13 Genome sequencing and assembly.</title>
        <authorList>
            <person name="Kim I."/>
        </authorList>
    </citation>
    <scope>NUCLEOTIDE SEQUENCE [LARGE SCALE GENOMIC DNA]</scope>
    <source>
        <strain evidence="1 2">SSH13</strain>
    </source>
</reference>
<dbReference type="Proteomes" id="UP000321907">
    <property type="component" value="Unassembled WGS sequence"/>
</dbReference>
<organism evidence="1 2">
    <name type="scientific">Neolewinella aurantiaca</name>
    <dbReference type="NCBI Taxonomy" id="2602767"/>
    <lineage>
        <taxon>Bacteria</taxon>
        <taxon>Pseudomonadati</taxon>
        <taxon>Bacteroidota</taxon>
        <taxon>Saprospiria</taxon>
        <taxon>Saprospirales</taxon>
        <taxon>Lewinellaceae</taxon>
        <taxon>Neolewinella</taxon>
    </lineage>
</organism>
<sequence length="357" mass="39303">MSNKANINETLTGPDIARLSADIPPAKGERLLTVGFTIRNCAQLIGDTLDDRGVLGWFVHMPSPAENSSQKLRFSRLVIRQQNGVPRLGIDPMTGPKGESLAEFKVFAQNPEPNFPIGNTVAENAASTYAQSMGYTAGQLHASPSAQVKDLSHYTNWSGANFFRRSDLKFMQLLLLAQADKYNDMFFTGSKVRYDVMHNPRLRVEQFSRLDPNGEIIPDPGRAFTMKAEPIMNPDQAVPSGNAMIDLLGATTDTDYSQRGTTSGNERFPGAVMATPCPPFWDIIEEIGTNLNINSTDGAEMVMEFLAKVDDVVSDPEATSVNLSLAAIVDAERRHWSYGILTFLIDLLTQWRDGGRK</sequence>
<proteinExistence type="predicted"/>
<protein>
    <submittedName>
        <fullName evidence="1">Uncharacterized protein</fullName>
    </submittedName>
</protein>
<dbReference type="RefSeq" id="WP_147930040.1">
    <property type="nucleotide sequence ID" value="NZ_VOXD01000008.1"/>
</dbReference>
<dbReference type="EMBL" id="VOXD01000008">
    <property type="protein sequence ID" value="TXF90283.1"/>
    <property type="molecule type" value="Genomic_DNA"/>
</dbReference>
<keyword evidence="2" id="KW-1185">Reference proteome</keyword>
<name>A0A5C7FK44_9BACT</name>
<comment type="caution">
    <text evidence="1">The sequence shown here is derived from an EMBL/GenBank/DDBJ whole genome shotgun (WGS) entry which is preliminary data.</text>
</comment>
<gene>
    <name evidence="1" type="ORF">FUA23_07120</name>
</gene>
<evidence type="ECO:0000313" key="1">
    <source>
        <dbReference type="EMBL" id="TXF90283.1"/>
    </source>
</evidence>
<dbReference type="OrthoDB" id="9897332at2"/>
<dbReference type="AlphaFoldDB" id="A0A5C7FK44"/>
<accession>A0A5C7FK44</accession>
<evidence type="ECO:0000313" key="2">
    <source>
        <dbReference type="Proteomes" id="UP000321907"/>
    </source>
</evidence>